<keyword evidence="3" id="KW-1185">Reference proteome</keyword>
<feature type="region of interest" description="Disordered" evidence="1">
    <location>
        <begin position="66"/>
        <end position="85"/>
    </location>
</feature>
<protein>
    <submittedName>
        <fullName evidence="2">Uncharacterized protein</fullName>
    </submittedName>
</protein>
<gene>
    <name evidence="2" type="ORF">Enr13x_32870</name>
</gene>
<dbReference type="AlphaFoldDB" id="A0A518HRE8"/>
<organism evidence="2 3">
    <name type="scientific">Stieleria neptunia</name>
    <dbReference type="NCBI Taxonomy" id="2527979"/>
    <lineage>
        <taxon>Bacteria</taxon>
        <taxon>Pseudomonadati</taxon>
        <taxon>Planctomycetota</taxon>
        <taxon>Planctomycetia</taxon>
        <taxon>Pirellulales</taxon>
        <taxon>Pirellulaceae</taxon>
        <taxon>Stieleria</taxon>
    </lineage>
</organism>
<dbReference type="KEGG" id="snep:Enr13x_32870"/>
<accession>A0A518HRE8</accession>
<sequence>MLLILSSQRFHPMAKRAQRPPNPLLTNQSTGSIGYSWSVARFIRCFPPTEMAEIWGAEKWVGCRKEDKKMGDKKIRHGEIGASGR</sequence>
<dbReference type="Proteomes" id="UP000319004">
    <property type="component" value="Chromosome"/>
</dbReference>
<proteinExistence type="predicted"/>
<dbReference type="EMBL" id="CP037423">
    <property type="protein sequence ID" value="QDV43430.1"/>
    <property type="molecule type" value="Genomic_DNA"/>
</dbReference>
<name>A0A518HRE8_9BACT</name>
<evidence type="ECO:0000256" key="1">
    <source>
        <dbReference type="SAM" id="MobiDB-lite"/>
    </source>
</evidence>
<reference evidence="2 3" key="1">
    <citation type="submission" date="2019-03" db="EMBL/GenBank/DDBJ databases">
        <title>Deep-cultivation of Planctomycetes and their phenomic and genomic characterization uncovers novel biology.</title>
        <authorList>
            <person name="Wiegand S."/>
            <person name="Jogler M."/>
            <person name="Boedeker C."/>
            <person name="Pinto D."/>
            <person name="Vollmers J."/>
            <person name="Rivas-Marin E."/>
            <person name="Kohn T."/>
            <person name="Peeters S.H."/>
            <person name="Heuer A."/>
            <person name="Rast P."/>
            <person name="Oberbeckmann S."/>
            <person name="Bunk B."/>
            <person name="Jeske O."/>
            <person name="Meyerdierks A."/>
            <person name="Storesund J.E."/>
            <person name="Kallscheuer N."/>
            <person name="Luecker S."/>
            <person name="Lage O.M."/>
            <person name="Pohl T."/>
            <person name="Merkel B.J."/>
            <person name="Hornburger P."/>
            <person name="Mueller R.-W."/>
            <person name="Bruemmer F."/>
            <person name="Labrenz M."/>
            <person name="Spormann A.M."/>
            <person name="Op den Camp H."/>
            <person name="Overmann J."/>
            <person name="Amann R."/>
            <person name="Jetten M.S.M."/>
            <person name="Mascher T."/>
            <person name="Medema M.H."/>
            <person name="Devos D.P."/>
            <person name="Kaster A.-K."/>
            <person name="Ovreas L."/>
            <person name="Rohde M."/>
            <person name="Galperin M.Y."/>
            <person name="Jogler C."/>
        </authorList>
    </citation>
    <scope>NUCLEOTIDE SEQUENCE [LARGE SCALE GENOMIC DNA]</scope>
    <source>
        <strain evidence="2 3">Enr13</strain>
    </source>
</reference>
<evidence type="ECO:0000313" key="3">
    <source>
        <dbReference type="Proteomes" id="UP000319004"/>
    </source>
</evidence>
<feature type="compositionally biased region" description="Basic and acidic residues" evidence="1">
    <location>
        <begin position="66"/>
        <end position="79"/>
    </location>
</feature>
<evidence type="ECO:0000313" key="2">
    <source>
        <dbReference type="EMBL" id="QDV43430.1"/>
    </source>
</evidence>